<dbReference type="EMBL" id="LDZY01000011">
    <property type="protein sequence ID" value="KLU64867.1"/>
    <property type="molecule type" value="Genomic_DNA"/>
</dbReference>
<evidence type="ECO:0000313" key="1">
    <source>
        <dbReference type="EMBL" id="KLU64867.1"/>
    </source>
</evidence>
<reference evidence="1 2" key="1">
    <citation type="submission" date="2015-06" db="EMBL/GenBank/DDBJ databases">
        <title>Draft genome of the moderately acidophilic sulfate reducer Candidatus Desulfosporosinus acididurans strain M1.</title>
        <authorList>
            <person name="Poehlein A."/>
            <person name="Petzsch P."/>
            <person name="Johnson B.D."/>
            <person name="Schloemann M."/>
            <person name="Daniel R."/>
            <person name="Muehling M."/>
        </authorList>
    </citation>
    <scope>NUCLEOTIDE SEQUENCE [LARGE SCALE GENOMIC DNA]</scope>
    <source>
        <strain evidence="1 2">M1</strain>
    </source>
</reference>
<dbReference type="PATRIC" id="fig|476652.3.peg.3368"/>
<dbReference type="Proteomes" id="UP000036356">
    <property type="component" value="Unassembled WGS sequence"/>
</dbReference>
<proteinExistence type="predicted"/>
<organism evidence="1 2">
    <name type="scientific">Desulfosporosinus acididurans</name>
    <dbReference type="NCBI Taxonomy" id="476652"/>
    <lineage>
        <taxon>Bacteria</taxon>
        <taxon>Bacillati</taxon>
        <taxon>Bacillota</taxon>
        <taxon>Clostridia</taxon>
        <taxon>Eubacteriales</taxon>
        <taxon>Desulfitobacteriaceae</taxon>
        <taxon>Desulfosporosinus</taxon>
    </lineage>
</organism>
<comment type="caution">
    <text evidence="1">The sequence shown here is derived from an EMBL/GenBank/DDBJ whole genome shotgun (WGS) entry which is preliminary data.</text>
</comment>
<sequence>MSLFLYTDQKRSEFQVSNVKYPTCSNKTICMIVVFKHNMGNKSSILAKPISDFTKYLTRIYNLRKLF</sequence>
<dbReference type="AlphaFoldDB" id="A0A0J1FND9"/>
<gene>
    <name evidence="1" type="ORF">DEAC_c31950</name>
</gene>
<evidence type="ECO:0000313" key="2">
    <source>
        <dbReference type="Proteomes" id="UP000036356"/>
    </source>
</evidence>
<accession>A0A0J1FND9</accession>
<name>A0A0J1FND9_9FIRM</name>
<keyword evidence="2" id="KW-1185">Reference proteome</keyword>
<protein>
    <submittedName>
        <fullName evidence="1">Uncharacterized protein</fullName>
    </submittedName>
</protein>
<dbReference type="STRING" id="476652.DEAC_c31950"/>